<protein>
    <submittedName>
        <fullName evidence="2">Uncharacterized protein</fullName>
    </submittedName>
</protein>
<evidence type="ECO:0000256" key="1">
    <source>
        <dbReference type="SAM" id="Phobius"/>
    </source>
</evidence>
<feature type="transmembrane region" description="Helical" evidence="1">
    <location>
        <begin position="63"/>
        <end position="87"/>
    </location>
</feature>
<feature type="transmembrane region" description="Helical" evidence="1">
    <location>
        <begin position="214"/>
        <end position="234"/>
    </location>
</feature>
<feature type="transmembrane region" description="Helical" evidence="1">
    <location>
        <begin position="334"/>
        <end position="356"/>
    </location>
</feature>
<keyword evidence="1" id="KW-0472">Membrane</keyword>
<feature type="transmembrane region" description="Helical" evidence="1">
    <location>
        <begin position="99"/>
        <end position="119"/>
    </location>
</feature>
<keyword evidence="1" id="KW-1133">Transmembrane helix</keyword>
<accession>A0ABU4SS28</accession>
<evidence type="ECO:0000313" key="2">
    <source>
        <dbReference type="EMBL" id="MDX8028694.1"/>
    </source>
</evidence>
<comment type="caution">
    <text evidence="2">The sequence shown here is derived from an EMBL/GenBank/DDBJ whole genome shotgun (WGS) entry which is preliminary data.</text>
</comment>
<keyword evidence="1" id="KW-0812">Transmembrane</keyword>
<feature type="transmembrane region" description="Helical" evidence="1">
    <location>
        <begin position="139"/>
        <end position="163"/>
    </location>
</feature>
<gene>
    <name evidence="2" type="ORF">SK803_00660</name>
</gene>
<dbReference type="EMBL" id="JAXAVW010000001">
    <property type="protein sequence ID" value="MDX8028694.1"/>
    <property type="molecule type" value="Genomic_DNA"/>
</dbReference>
<feature type="transmembrane region" description="Helical" evidence="1">
    <location>
        <begin position="184"/>
        <end position="202"/>
    </location>
</feature>
<reference evidence="2 3" key="2">
    <citation type="submission" date="2023-11" db="EMBL/GenBank/DDBJ databases">
        <authorList>
            <person name="Lara A.C."/>
            <person name="Chronakova A."/>
        </authorList>
    </citation>
    <scope>NUCLEOTIDE SEQUENCE [LARGE SCALE GENOMIC DNA]</scope>
    <source>
        <strain evidence="2 3">BCCO 10_0856</strain>
    </source>
</reference>
<evidence type="ECO:0000313" key="3">
    <source>
        <dbReference type="Proteomes" id="UP001285521"/>
    </source>
</evidence>
<feature type="transmembrane region" description="Helical" evidence="1">
    <location>
        <begin position="283"/>
        <end position="314"/>
    </location>
</feature>
<dbReference type="RefSeq" id="WP_319963697.1">
    <property type="nucleotide sequence ID" value="NZ_JAXAVW010000001.1"/>
</dbReference>
<organism evidence="2 3">
    <name type="scientific">Lentzea miocenica</name>
    <dbReference type="NCBI Taxonomy" id="3095431"/>
    <lineage>
        <taxon>Bacteria</taxon>
        <taxon>Bacillati</taxon>
        <taxon>Actinomycetota</taxon>
        <taxon>Actinomycetes</taxon>
        <taxon>Pseudonocardiales</taxon>
        <taxon>Pseudonocardiaceae</taxon>
        <taxon>Lentzea</taxon>
    </lineage>
</organism>
<name>A0ABU4SS28_9PSEU</name>
<reference evidence="2 3" key="1">
    <citation type="submission" date="2023-11" db="EMBL/GenBank/DDBJ databases">
        <title>Lentzea sokolovensis, sp. nov., Lentzea kristufkii, sp. nov., and Lentzea miocenensis, sp. nov., rare actinobacteria from Sokolov Coal Basin, Miocene lacustrine sediment, Czech Republic.</title>
        <authorList>
            <person name="Lara A."/>
            <person name="Kotroba L."/>
            <person name="Nouioui I."/>
            <person name="Neumann-Schaal M."/>
            <person name="Mast Y."/>
            <person name="Chronakova A."/>
        </authorList>
    </citation>
    <scope>NUCLEOTIDE SEQUENCE [LARGE SCALE GENOMIC DNA]</scope>
    <source>
        <strain evidence="2 3">BCCO 10_0856</strain>
    </source>
</reference>
<sequence length="395" mass="43697">MIHAVDSSTVARRTEQWFVQQGAPTMIEGYGFRSHVLPRMLPALTFVAVGSLAWLVLLKPTGLSKWVLLGVIAAVMVSAWILLSLFVRRLPSFSPRTTVLLLVAYAAMPVMVPVLQMIINDKLTAPGAPEFDPEYKWLVALVWFVLLFGLAFVATMLATTYGLGALLKAAIRHVIADLRNSVHLLGRALPPMLFVTLFLFFTGELWQAMNRLRWPRVSLVVLLFAAITVLAAAARLRDEIGRVEQDLRPEILTAACKGTPLAGEEIAEPLQPKRLNPRQQRNLLVMLAIRQLVQAAVVGLGLFAFFVVLGLIVVTPEIAEQWIGAPAEPSVIPGLPSAMLRNATLFAAFGSMYFSVISMSDGEHRRQFFAPVLEKVERTLEVRAVYLEVRRRAQA</sequence>
<dbReference type="Proteomes" id="UP001285521">
    <property type="component" value="Unassembled WGS sequence"/>
</dbReference>
<proteinExistence type="predicted"/>
<feature type="transmembrane region" description="Helical" evidence="1">
    <location>
        <begin position="36"/>
        <end position="57"/>
    </location>
</feature>
<keyword evidence="3" id="KW-1185">Reference proteome</keyword>